<protein>
    <recommendedName>
        <fullName evidence="1">BTB domain-containing protein</fullName>
    </recommendedName>
</protein>
<dbReference type="SUPFAM" id="SSF54695">
    <property type="entry name" value="POZ domain"/>
    <property type="match status" value="1"/>
</dbReference>
<dbReference type="AlphaFoldDB" id="A0A8S3VBP0"/>
<reference evidence="2" key="1">
    <citation type="submission" date="2021-03" db="EMBL/GenBank/DDBJ databases">
        <authorList>
            <person name="Bekaert M."/>
        </authorList>
    </citation>
    <scope>NUCLEOTIDE SEQUENCE</scope>
</reference>
<evidence type="ECO:0000259" key="1">
    <source>
        <dbReference type="Pfam" id="PF00651"/>
    </source>
</evidence>
<organism evidence="2 3">
    <name type="scientific">Mytilus edulis</name>
    <name type="common">Blue mussel</name>
    <dbReference type="NCBI Taxonomy" id="6550"/>
    <lineage>
        <taxon>Eukaryota</taxon>
        <taxon>Metazoa</taxon>
        <taxon>Spiralia</taxon>
        <taxon>Lophotrochozoa</taxon>
        <taxon>Mollusca</taxon>
        <taxon>Bivalvia</taxon>
        <taxon>Autobranchia</taxon>
        <taxon>Pteriomorphia</taxon>
        <taxon>Mytilida</taxon>
        <taxon>Mytiloidea</taxon>
        <taxon>Mytilidae</taxon>
        <taxon>Mytilinae</taxon>
        <taxon>Mytilus</taxon>
    </lineage>
</organism>
<comment type="caution">
    <text evidence="2">The sequence shown here is derived from an EMBL/GenBank/DDBJ whole genome shotgun (WGS) entry which is preliminary data.</text>
</comment>
<proteinExistence type="predicted"/>
<name>A0A8S3VBP0_MYTED</name>
<dbReference type="OrthoDB" id="6359816at2759"/>
<dbReference type="InterPro" id="IPR011333">
    <property type="entry name" value="SKP1/BTB/POZ_sf"/>
</dbReference>
<evidence type="ECO:0000313" key="2">
    <source>
        <dbReference type="EMBL" id="CAG2254835.1"/>
    </source>
</evidence>
<sequence length="217" mass="25061">MAHNPAFQDEFYTCCYDEEKSQLMVLKDKQALCEDLKYILSVPDLCDITFLVGPEQYPIHGLRAILASRSRLFYMMILAKEKEIKIQASQKKIGFFEEIERNSMLTIVLEEFEPNIFETGLLNAAEKFELECLKNACWEFAVSCIRPDLVHDLIASANEYSNCKLTNDLFKEIQEISLNHPELLFCTPRSRSNSFRDGNDRRPKSITTNGLLMRSVL</sequence>
<dbReference type="Proteomes" id="UP000683360">
    <property type="component" value="Unassembled WGS sequence"/>
</dbReference>
<dbReference type="Gene3D" id="3.30.710.10">
    <property type="entry name" value="Potassium Channel Kv1.1, Chain A"/>
    <property type="match status" value="1"/>
</dbReference>
<feature type="domain" description="BTB" evidence="1">
    <location>
        <begin position="44"/>
        <end position="141"/>
    </location>
</feature>
<dbReference type="EMBL" id="CAJPWZ010003255">
    <property type="protein sequence ID" value="CAG2254835.1"/>
    <property type="molecule type" value="Genomic_DNA"/>
</dbReference>
<dbReference type="InterPro" id="IPR051481">
    <property type="entry name" value="BTB-POZ/Galectin-3-binding"/>
</dbReference>
<keyword evidence="3" id="KW-1185">Reference proteome</keyword>
<accession>A0A8S3VBP0</accession>
<gene>
    <name evidence="2" type="ORF">MEDL_66294</name>
</gene>
<dbReference type="InterPro" id="IPR000210">
    <property type="entry name" value="BTB/POZ_dom"/>
</dbReference>
<dbReference type="Pfam" id="PF00651">
    <property type="entry name" value="BTB"/>
    <property type="match status" value="1"/>
</dbReference>
<dbReference type="PANTHER" id="PTHR24410:SF46">
    <property type="entry name" value="SERINE-ENRICHED PROTEIN"/>
    <property type="match status" value="1"/>
</dbReference>
<evidence type="ECO:0000313" key="3">
    <source>
        <dbReference type="Proteomes" id="UP000683360"/>
    </source>
</evidence>
<dbReference type="PANTHER" id="PTHR24410">
    <property type="entry name" value="HL07962P-RELATED"/>
    <property type="match status" value="1"/>
</dbReference>